<dbReference type="EMBL" id="JBHSFI010000003">
    <property type="protein sequence ID" value="MFC4627718.1"/>
    <property type="molecule type" value="Genomic_DNA"/>
</dbReference>
<dbReference type="RefSeq" id="WP_377133118.1">
    <property type="nucleotide sequence ID" value="NZ_JBHSFI010000003.1"/>
</dbReference>
<organism evidence="1 2">
    <name type="scientific">Promicromonospora alba</name>
    <dbReference type="NCBI Taxonomy" id="1616110"/>
    <lineage>
        <taxon>Bacteria</taxon>
        <taxon>Bacillati</taxon>
        <taxon>Actinomycetota</taxon>
        <taxon>Actinomycetes</taxon>
        <taxon>Micrococcales</taxon>
        <taxon>Promicromonosporaceae</taxon>
        <taxon>Promicromonospora</taxon>
    </lineage>
</organism>
<comment type="caution">
    <text evidence="1">The sequence shown here is derived from an EMBL/GenBank/DDBJ whole genome shotgun (WGS) entry which is preliminary data.</text>
</comment>
<reference evidence="2" key="1">
    <citation type="journal article" date="2019" name="Int. J. Syst. Evol. Microbiol.">
        <title>The Global Catalogue of Microorganisms (GCM) 10K type strain sequencing project: providing services to taxonomists for standard genome sequencing and annotation.</title>
        <authorList>
            <consortium name="The Broad Institute Genomics Platform"/>
            <consortium name="The Broad Institute Genome Sequencing Center for Infectious Disease"/>
            <person name="Wu L."/>
            <person name="Ma J."/>
        </authorList>
    </citation>
    <scope>NUCLEOTIDE SEQUENCE [LARGE SCALE GENOMIC DNA]</scope>
    <source>
        <strain evidence="2">CCUG 42722</strain>
    </source>
</reference>
<evidence type="ECO:0000313" key="2">
    <source>
        <dbReference type="Proteomes" id="UP001596011"/>
    </source>
</evidence>
<protein>
    <submittedName>
        <fullName evidence="1">Uncharacterized protein</fullName>
    </submittedName>
</protein>
<evidence type="ECO:0000313" key="1">
    <source>
        <dbReference type="EMBL" id="MFC4627718.1"/>
    </source>
</evidence>
<name>A0ABV9HCK0_9MICO</name>
<proteinExistence type="predicted"/>
<sequence length="139" mass="15752">MFGPDFFERLSQRTYYDLDGNPITQNQWSVLRRGAGSGHVARDHIGFYHVSTVWTGIDSTASADDDNGHAHTHGRTPLIYETMVFVERLDPDGILPEDEKLDCTEEYAELHATRDDALAGHHRTTAMVRDWIVNGRPEL</sequence>
<accession>A0ABV9HCK0</accession>
<gene>
    <name evidence="1" type="ORF">ACFO6V_05690</name>
</gene>
<dbReference type="Proteomes" id="UP001596011">
    <property type="component" value="Unassembled WGS sequence"/>
</dbReference>
<keyword evidence="2" id="KW-1185">Reference proteome</keyword>